<dbReference type="OrthoDB" id="9803697at2"/>
<dbReference type="InterPro" id="IPR018684">
    <property type="entry name" value="DUF2171"/>
</dbReference>
<organism evidence="2 3">
    <name type="scientific">Sphingomonas spermidinifaciens</name>
    <dbReference type="NCBI Taxonomy" id="1141889"/>
    <lineage>
        <taxon>Bacteria</taxon>
        <taxon>Pseudomonadati</taxon>
        <taxon>Pseudomonadota</taxon>
        <taxon>Alphaproteobacteria</taxon>
        <taxon>Sphingomonadales</taxon>
        <taxon>Sphingomonadaceae</taxon>
        <taxon>Sphingomonas</taxon>
    </lineage>
</organism>
<feature type="compositionally biased region" description="Polar residues" evidence="1">
    <location>
        <begin position="364"/>
        <end position="373"/>
    </location>
</feature>
<feature type="compositionally biased region" description="Low complexity" evidence="1">
    <location>
        <begin position="350"/>
        <end position="362"/>
    </location>
</feature>
<evidence type="ECO:0000313" key="2">
    <source>
        <dbReference type="EMBL" id="PCD03662.1"/>
    </source>
</evidence>
<dbReference type="Pfam" id="PF09939">
    <property type="entry name" value="DUF2171"/>
    <property type="match status" value="1"/>
</dbReference>
<gene>
    <name evidence="2" type="ORF">COC42_04715</name>
</gene>
<protein>
    <submittedName>
        <fullName evidence="2">SWFGD domain-containing protein</fullName>
    </submittedName>
</protein>
<feature type="region of interest" description="Disordered" evidence="1">
    <location>
        <begin position="320"/>
        <end position="373"/>
    </location>
</feature>
<evidence type="ECO:0000256" key="1">
    <source>
        <dbReference type="SAM" id="MobiDB-lite"/>
    </source>
</evidence>
<feature type="compositionally biased region" description="Gly residues" evidence="1">
    <location>
        <begin position="65"/>
        <end position="74"/>
    </location>
</feature>
<dbReference type="AlphaFoldDB" id="A0A2A4B6S5"/>
<feature type="compositionally biased region" description="Basic and acidic residues" evidence="1">
    <location>
        <begin position="37"/>
        <end position="64"/>
    </location>
</feature>
<feature type="compositionally biased region" description="Basic and acidic residues" evidence="1">
    <location>
        <begin position="79"/>
        <end position="90"/>
    </location>
</feature>
<dbReference type="NCBIfam" id="NF033157">
    <property type="entry name" value="SWFGD_domain"/>
    <property type="match status" value="1"/>
</dbReference>
<dbReference type="EMBL" id="NWMW01000001">
    <property type="protein sequence ID" value="PCD03662.1"/>
    <property type="molecule type" value="Genomic_DNA"/>
</dbReference>
<comment type="caution">
    <text evidence="2">The sequence shown here is derived from an EMBL/GenBank/DDBJ whole genome shotgun (WGS) entry which is preliminary data.</text>
</comment>
<accession>A0A2A4B6S5</accession>
<proteinExistence type="predicted"/>
<dbReference type="InterPro" id="IPR047800">
    <property type="entry name" value="SWFGD_dom"/>
</dbReference>
<keyword evidence="3" id="KW-1185">Reference proteome</keyword>
<feature type="region of interest" description="Disordered" evidence="1">
    <location>
        <begin position="30"/>
        <end position="163"/>
    </location>
</feature>
<sequence length="373" mass="42967">MGYERNQRGGWRSDDDRDFDYGYSSARDYAAAGQYGDRYRQGGQRDRGDWRGESRDSYGARDTGRGYGNQGGYGQRDSYGYRDDDNDRGRYGAQGRYGRAGYGGDRSRDSYGFGGDFQGYGQRDYGRDRGFSGDRQGYQRQGGYGREGERGHGRGYSGQPQGYDYDDRGFFDRAGDEVRSWFGDEEAERRREMDRRYDERYGDRDTGRDEHYSNWRRQRIGELDRDYDEYRRENATKFENEFNSFRTERQTQRSSLARVTEHMEVVGSDGEHVGTVDKVRGDRIILTKNDVDAGGRHHSIPSRWIDGVDDKVKIRKTAAEAKAEWRDEERNHAMFGRDDRSRENGDRMTDSASTGTDTSGSTGNLGRSFSGTY</sequence>
<evidence type="ECO:0000313" key="3">
    <source>
        <dbReference type="Proteomes" id="UP000218366"/>
    </source>
</evidence>
<feature type="compositionally biased region" description="Basic and acidic residues" evidence="1">
    <location>
        <begin position="320"/>
        <end position="349"/>
    </location>
</feature>
<name>A0A2A4B6S5_9SPHN</name>
<dbReference type="Proteomes" id="UP000218366">
    <property type="component" value="Unassembled WGS sequence"/>
</dbReference>
<dbReference type="RefSeq" id="WP_096342066.1">
    <property type="nucleotide sequence ID" value="NZ_NWMW01000001.1"/>
</dbReference>
<reference evidence="2 3" key="1">
    <citation type="submission" date="2017-09" db="EMBL/GenBank/DDBJ databases">
        <title>Sphingomonas spermidinifaciens 9NM-10, whole genome shotgun sequence.</title>
        <authorList>
            <person name="Feng G."/>
            <person name="Zhu H."/>
        </authorList>
    </citation>
    <scope>NUCLEOTIDE SEQUENCE [LARGE SCALE GENOMIC DNA]</scope>
    <source>
        <strain evidence="2 3">9NM-10</strain>
    </source>
</reference>